<dbReference type="InterPro" id="IPR022251">
    <property type="entry name" value="DUF3774_wound-induced"/>
</dbReference>
<dbReference type="InParanoid" id="A0A200QVH2"/>
<dbReference type="FunCoup" id="A0A200QVH2">
    <property type="interactions" value="44"/>
</dbReference>
<evidence type="ECO:0000313" key="2">
    <source>
        <dbReference type="Proteomes" id="UP000195402"/>
    </source>
</evidence>
<accession>A0A200QVH2</accession>
<name>A0A200QVH2_MACCD</name>
<evidence type="ECO:0000313" key="1">
    <source>
        <dbReference type="EMBL" id="OVA14445.1"/>
    </source>
</evidence>
<dbReference type="AlphaFoldDB" id="A0A200QVH2"/>
<dbReference type="OrthoDB" id="1923904at2759"/>
<comment type="caution">
    <text evidence="1">The sequence shown here is derived from an EMBL/GenBank/DDBJ whole genome shotgun (WGS) entry which is preliminary data.</text>
</comment>
<dbReference type="Pfam" id="PF12609">
    <property type="entry name" value="DUF3774"/>
    <property type="match status" value="1"/>
</dbReference>
<protein>
    <recommendedName>
        <fullName evidence="3">Wound-responsive family protein</fullName>
    </recommendedName>
</protein>
<dbReference type="PANTHER" id="PTHR33090">
    <property type="entry name" value="DUF3774 DOMAIN PROTEIN-RELATED"/>
    <property type="match status" value="1"/>
</dbReference>
<organism evidence="1 2">
    <name type="scientific">Macleaya cordata</name>
    <name type="common">Five-seeded plume-poppy</name>
    <name type="synonym">Bocconia cordata</name>
    <dbReference type="NCBI Taxonomy" id="56857"/>
    <lineage>
        <taxon>Eukaryota</taxon>
        <taxon>Viridiplantae</taxon>
        <taxon>Streptophyta</taxon>
        <taxon>Embryophyta</taxon>
        <taxon>Tracheophyta</taxon>
        <taxon>Spermatophyta</taxon>
        <taxon>Magnoliopsida</taxon>
        <taxon>Ranunculales</taxon>
        <taxon>Papaveraceae</taxon>
        <taxon>Papaveroideae</taxon>
        <taxon>Macleaya</taxon>
    </lineage>
</organism>
<sequence>MSSSNLSKVCMAATSVVIVQCHTDQSFKWNFGLRSLQLSKNRFYSGRNSNGVINGSVSSGNGGVEEIKRKQADDSLQTVMYLSCWGQS</sequence>
<dbReference type="Proteomes" id="UP000195402">
    <property type="component" value="Unassembled WGS sequence"/>
</dbReference>
<reference evidence="1 2" key="1">
    <citation type="journal article" date="2017" name="Mol. Plant">
        <title>The Genome of Medicinal Plant Macleaya cordata Provides New Insights into Benzylisoquinoline Alkaloids Metabolism.</title>
        <authorList>
            <person name="Liu X."/>
            <person name="Liu Y."/>
            <person name="Huang P."/>
            <person name="Ma Y."/>
            <person name="Qing Z."/>
            <person name="Tang Q."/>
            <person name="Cao H."/>
            <person name="Cheng P."/>
            <person name="Zheng Y."/>
            <person name="Yuan Z."/>
            <person name="Zhou Y."/>
            <person name="Liu J."/>
            <person name="Tang Z."/>
            <person name="Zhuo Y."/>
            <person name="Zhang Y."/>
            <person name="Yu L."/>
            <person name="Huang J."/>
            <person name="Yang P."/>
            <person name="Peng Q."/>
            <person name="Zhang J."/>
            <person name="Jiang W."/>
            <person name="Zhang Z."/>
            <person name="Lin K."/>
            <person name="Ro D.K."/>
            <person name="Chen X."/>
            <person name="Xiong X."/>
            <person name="Shang Y."/>
            <person name="Huang S."/>
            <person name="Zeng J."/>
        </authorList>
    </citation>
    <scope>NUCLEOTIDE SEQUENCE [LARGE SCALE GENOMIC DNA]</scope>
    <source>
        <strain evidence="2">cv. BLH2017</strain>
        <tissue evidence="1">Root</tissue>
    </source>
</reference>
<dbReference type="EMBL" id="MVGT01001044">
    <property type="protein sequence ID" value="OVA14445.1"/>
    <property type="molecule type" value="Genomic_DNA"/>
</dbReference>
<proteinExistence type="predicted"/>
<gene>
    <name evidence="1" type="ORF">BVC80_1367g59</name>
</gene>
<keyword evidence="2" id="KW-1185">Reference proteome</keyword>
<evidence type="ECO:0008006" key="3">
    <source>
        <dbReference type="Google" id="ProtNLM"/>
    </source>
</evidence>